<evidence type="ECO:0000313" key="2">
    <source>
        <dbReference type="EMBL" id="MDP9887671.1"/>
    </source>
</evidence>
<dbReference type="InterPro" id="IPR000073">
    <property type="entry name" value="AB_hydrolase_1"/>
</dbReference>
<dbReference type="InterPro" id="IPR052897">
    <property type="entry name" value="Sec-Metab_Biosynth_Hydrolase"/>
</dbReference>
<dbReference type="PANTHER" id="PTHR37017">
    <property type="entry name" value="AB HYDROLASE-1 DOMAIN-CONTAINING PROTEIN-RELATED"/>
    <property type="match status" value="1"/>
</dbReference>
<gene>
    <name evidence="2" type="ORF">J2X98_001249</name>
</gene>
<comment type="caution">
    <text evidence="2">The sequence shown here is derived from an EMBL/GenBank/DDBJ whole genome shotgun (WGS) entry which is preliminary data.</text>
</comment>
<dbReference type="InterPro" id="IPR029058">
    <property type="entry name" value="AB_hydrolase_fold"/>
</dbReference>
<accession>A0ABT9RR19</accession>
<evidence type="ECO:0000313" key="3">
    <source>
        <dbReference type="Proteomes" id="UP001226577"/>
    </source>
</evidence>
<feature type="domain" description="AB hydrolase-1" evidence="1">
    <location>
        <begin position="2"/>
        <end position="214"/>
    </location>
</feature>
<keyword evidence="3" id="KW-1185">Reference proteome</keyword>
<dbReference type="Gene3D" id="3.40.50.1820">
    <property type="entry name" value="alpha/beta hydrolase"/>
    <property type="match status" value="1"/>
</dbReference>
<name>A0ABT9RR19_9MICC</name>
<proteinExistence type="predicted"/>
<dbReference type="Proteomes" id="UP001226577">
    <property type="component" value="Unassembled WGS sequence"/>
</dbReference>
<dbReference type="SUPFAM" id="SSF53474">
    <property type="entry name" value="alpha/beta-Hydrolases"/>
    <property type="match status" value="1"/>
</dbReference>
<dbReference type="Pfam" id="PF12697">
    <property type="entry name" value="Abhydrolase_6"/>
    <property type="match status" value="1"/>
</dbReference>
<dbReference type="PANTHER" id="PTHR37017:SF11">
    <property type="entry name" value="ESTERASE_LIPASE_THIOESTERASE DOMAIN-CONTAINING PROTEIN"/>
    <property type="match status" value="1"/>
</dbReference>
<dbReference type="EMBL" id="JAUSRE010000005">
    <property type="protein sequence ID" value="MDP9887671.1"/>
    <property type="molecule type" value="Genomic_DNA"/>
</dbReference>
<protein>
    <submittedName>
        <fullName evidence="2">Pimeloyl-ACP methyl ester carboxylesterase</fullName>
    </submittedName>
</protein>
<reference evidence="2 3" key="1">
    <citation type="submission" date="2023-07" db="EMBL/GenBank/DDBJ databases">
        <title>Sorghum-associated microbial communities from plants grown in Nebraska, USA.</title>
        <authorList>
            <person name="Schachtman D."/>
        </authorList>
    </citation>
    <scope>NUCLEOTIDE SEQUENCE [LARGE SCALE GENOMIC DNA]</scope>
    <source>
        <strain evidence="2 3">CC222</strain>
    </source>
</reference>
<sequence length="223" mass="25229">MWGVPEDWTWVRRELEEHQPNLQVLAPDLPSHRSPEAGLLEDADEVRRAIEASPAPTVVVGWSYGCDVVGIGAHGMPNVSHLVYVSSPPLKGQPEVRDARWVDAMDHMLRDEYGRFALDGDWWLSQDEAGSRLPDEVRAFLRGHPRRFVTKKTRSDPVPAQAWAEIPTTVLLGLRDNLTGQEQRAWAREAVADVRDIDTDHFMLFNRPDVVAEVILEEALPFQ</sequence>
<organism evidence="2 3">
    <name type="scientific">Pseudarthrobacter enclensis</name>
    <dbReference type="NCBI Taxonomy" id="993070"/>
    <lineage>
        <taxon>Bacteria</taxon>
        <taxon>Bacillati</taxon>
        <taxon>Actinomycetota</taxon>
        <taxon>Actinomycetes</taxon>
        <taxon>Micrococcales</taxon>
        <taxon>Micrococcaceae</taxon>
        <taxon>Pseudarthrobacter</taxon>
    </lineage>
</organism>
<evidence type="ECO:0000259" key="1">
    <source>
        <dbReference type="Pfam" id="PF12697"/>
    </source>
</evidence>